<dbReference type="InterPro" id="IPR051591">
    <property type="entry name" value="UPF0224_FAM112_RNA_Proc"/>
</dbReference>
<dbReference type="InterPro" id="IPR036236">
    <property type="entry name" value="Znf_C2H2_sf"/>
</dbReference>
<evidence type="ECO:0000256" key="4">
    <source>
        <dbReference type="SAM" id="MobiDB-lite"/>
    </source>
</evidence>
<feature type="domain" description="CHHC U11-48K-type" evidence="5">
    <location>
        <begin position="40"/>
        <end position="67"/>
    </location>
</feature>
<sequence>MNSNNDEVLHCPYNKYHRIASSKFQRHLVKCEKNFPSDYKVICPYNATHRLSKSEIEEHINTCPMRRIVEGSYIRPPTTHGMIRPEQNDSTSQIDYNSYWGSQEEI</sequence>
<dbReference type="PANTHER" id="PTHR21402:SF5">
    <property type="entry name" value="GAMETOCYTE SPECIFIC FACTOR 1"/>
    <property type="match status" value="1"/>
</dbReference>
<dbReference type="InterPro" id="IPR022776">
    <property type="entry name" value="TRM13/UPF0224_CHHC_Znf_dom"/>
</dbReference>
<protein>
    <submittedName>
        <fullName evidence="6">Protein D7</fullName>
    </submittedName>
</protein>
<dbReference type="STRING" id="520822.A0A151HYE8"/>
<keyword evidence="1" id="KW-0479">Metal-binding</keyword>
<dbReference type="GO" id="GO:0008270">
    <property type="term" value="F:zinc ion binding"/>
    <property type="evidence" value="ECO:0007669"/>
    <property type="project" value="UniProtKB-KW"/>
</dbReference>
<evidence type="ECO:0000256" key="1">
    <source>
        <dbReference type="ARBA" id="ARBA00022723"/>
    </source>
</evidence>
<evidence type="ECO:0000256" key="3">
    <source>
        <dbReference type="ARBA" id="ARBA00022833"/>
    </source>
</evidence>
<dbReference type="AlphaFoldDB" id="A0A151HYE8"/>
<feature type="region of interest" description="Disordered" evidence="4">
    <location>
        <begin position="76"/>
        <end position="106"/>
    </location>
</feature>
<accession>A0A151HYE8</accession>
<dbReference type="PANTHER" id="PTHR21402">
    <property type="entry name" value="GAMETOCYTE SPECIFIC FACTOR 1-RELATED"/>
    <property type="match status" value="1"/>
</dbReference>
<feature type="domain" description="CHHC U11-48K-type" evidence="5">
    <location>
        <begin position="8"/>
        <end position="35"/>
    </location>
</feature>
<dbReference type="SUPFAM" id="SSF57667">
    <property type="entry name" value="beta-beta-alpha zinc fingers"/>
    <property type="match status" value="1"/>
</dbReference>
<proteinExistence type="predicted"/>
<feature type="compositionally biased region" description="Polar residues" evidence="4">
    <location>
        <begin position="88"/>
        <end position="106"/>
    </location>
</feature>
<keyword evidence="3" id="KW-0862">Zinc</keyword>
<dbReference type="KEGG" id="acoc:108692769"/>
<keyword evidence="7" id="KW-1185">Reference proteome</keyword>
<dbReference type="EMBL" id="KQ976730">
    <property type="protein sequence ID" value="KYM76412.1"/>
    <property type="molecule type" value="Genomic_DNA"/>
</dbReference>
<evidence type="ECO:0000259" key="5">
    <source>
        <dbReference type="PROSITE" id="PS51800"/>
    </source>
</evidence>
<dbReference type="Proteomes" id="UP000078540">
    <property type="component" value="Unassembled WGS sequence"/>
</dbReference>
<reference evidence="6 7" key="1">
    <citation type="submission" date="2015-09" db="EMBL/GenBank/DDBJ databases">
        <title>Atta colombica WGS genome.</title>
        <authorList>
            <person name="Nygaard S."/>
            <person name="Hu H."/>
            <person name="Boomsma J."/>
            <person name="Zhang G."/>
        </authorList>
    </citation>
    <scope>NUCLEOTIDE SEQUENCE [LARGE SCALE GENOMIC DNA]</scope>
    <source>
        <strain evidence="6">Treedump-2</strain>
        <tissue evidence="6">Whole body</tissue>
    </source>
</reference>
<dbReference type="Pfam" id="PF05253">
    <property type="entry name" value="zf-U11-48K"/>
    <property type="match status" value="2"/>
</dbReference>
<name>A0A151HYE8_9HYME</name>
<gene>
    <name evidence="6" type="ORF">ALC53_13126</name>
</gene>
<evidence type="ECO:0000313" key="6">
    <source>
        <dbReference type="EMBL" id="KYM76412.1"/>
    </source>
</evidence>
<organism evidence="6 7">
    <name type="scientific">Atta colombica</name>
    <dbReference type="NCBI Taxonomy" id="520822"/>
    <lineage>
        <taxon>Eukaryota</taxon>
        <taxon>Metazoa</taxon>
        <taxon>Ecdysozoa</taxon>
        <taxon>Arthropoda</taxon>
        <taxon>Hexapoda</taxon>
        <taxon>Insecta</taxon>
        <taxon>Pterygota</taxon>
        <taxon>Neoptera</taxon>
        <taxon>Endopterygota</taxon>
        <taxon>Hymenoptera</taxon>
        <taxon>Apocrita</taxon>
        <taxon>Aculeata</taxon>
        <taxon>Formicoidea</taxon>
        <taxon>Formicidae</taxon>
        <taxon>Myrmicinae</taxon>
        <taxon>Atta</taxon>
    </lineage>
</organism>
<evidence type="ECO:0000256" key="2">
    <source>
        <dbReference type="ARBA" id="ARBA00022771"/>
    </source>
</evidence>
<keyword evidence="2" id="KW-0863">Zinc-finger</keyword>
<dbReference type="PROSITE" id="PS51800">
    <property type="entry name" value="ZF_CHHC_U11_48K"/>
    <property type="match status" value="2"/>
</dbReference>
<evidence type="ECO:0000313" key="7">
    <source>
        <dbReference type="Proteomes" id="UP000078540"/>
    </source>
</evidence>
<dbReference type="OrthoDB" id="10069248at2759"/>